<dbReference type="GO" id="GO:0033939">
    <property type="term" value="F:xylan alpha-1,2-glucuronosidase activity"/>
    <property type="evidence" value="ECO:0007669"/>
    <property type="project" value="TreeGrafter"/>
</dbReference>
<dbReference type="AlphaFoldDB" id="A0A2T2X545"/>
<dbReference type="GO" id="GO:0045493">
    <property type="term" value="P:xylan catabolic process"/>
    <property type="evidence" value="ECO:0007669"/>
    <property type="project" value="InterPro"/>
</dbReference>
<dbReference type="SUPFAM" id="SSF55545">
    <property type="entry name" value="beta-N-acetylhexosaminidase-like domain"/>
    <property type="match status" value="1"/>
</dbReference>
<evidence type="ECO:0000313" key="5">
    <source>
        <dbReference type="EMBL" id="PSR29631.1"/>
    </source>
</evidence>
<dbReference type="Gene3D" id="3.20.20.80">
    <property type="entry name" value="Glycosidases"/>
    <property type="match status" value="1"/>
</dbReference>
<feature type="domain" description="Glycosyl hydrolase family 67 C-terminal" evidence="3">
    <location>
        <begin position="438"/>
        <end position="660"/>
    </location>
</feature>
<feature type="active site" description="Proton donor" evidence="2">
    <location>
        <position position="270"/>
    </location>
</feature>
<dbReference type="EMBL" id="PXYT01000015">
    <property type="protein sequence ID" value="PSR29631.1"/>
    <property type="molecule type" value="Genomic_DNA"/>
</dbReference>
<organism evidence="5 6">
    <name type="scientific">Sulfobacillus benefaciens</name>
    <dbReference type="NCBI Taxonomy" id="453960"/>
    <lineage>
        <taxon>Bacteria</taxon>
        <taxon>Bacillati</taxon>
        <taxon>Bacillota</taxon>
        <taxon>Clostridia</taxon>
        <taxon>Eubacteriales</taxon>
        <taxon>Clostridiales Family XVII. Incertae Sedis</taxon>
        <taxon>Sulfobacillus</taxon>
    </lineage>
</organism>
<dbReference type="Proteomes" id="UP000242699">
    <property type="component" value="Unassembled WGS sequence"/>
</dbReference>
<feature type="domain" description="Glycosyl hydrolase family 67 catalytic" evidence="4">
    <location>
        <begin position="120"/>
        <end position="437"/>
    </location>
</feature>
<dbReference type="InterPro" id="IPR011100">
    <property type="entry name" value="Glyco_hydro_67_cat"/>
</dbReference>
<evidence type="ECO:0000256" key="1">
    <source>
        <dbReference type="ARBA" id="ARBA00022801"/>
    </source>
</evidence>
<name>A0A2T2X545_9FIRM</name>
<dbReference type="Gene3D" id="3.90.1330.10">
    <property type="entry name" value="Alpha-glucuronidase, C-terminal domain"/>
    <property type="match status" value="1"/>
</dbReference>
<feature type="active site" description="Proton acceptor" evidence="2">
    <location>
        <position position="349"/>
    </location>
</feature>
<dbReference type="InterPro" id="IPR017853">
    <property type="entry name" value="GH"/>
</dbReference>
<comment type="caution">
    <text evidence="5">The sequence shown here is derived from an EMBL/GenBank/DDBJ whole genome shotgun (WGS) entry which is preliminary data.</text>
</comment>
<protein>
    <submittedName>
        <fullName evidence="5">Alpha-glucuronidase</fullName>
    </submittedName>
</protein>
<gene>
    <name evidence="5" type="ORF">C7B43_08185</name>
</gene>
<dbReference type="SUPFAM" id="SSF51445">
    <property type="entry name" value="(Trans)glycosidases"/>
    <property type="match status" value="1"/>
</dbReference>
<evidence type="ECO:0000259" key="4">
    <source>
        <dbReference type="Pfam" id="PF07488"/>
    </source>
</evidence>
<dbReference type="InterPro" id="IPR037054">
    <property type="entry name" value="A-glucoronidase_C_sf"/>
</dbReference>
<dbReference type="GO" id="GO:0046559">
    <property type="term" value="F:alpha-glucuronidase activity"/>
    <property type="evidence" value="ECO:0007669"/>
    <property type="project" value="InterPro"/>
</dbReference>
<dbReference type="PIRSF" id="PIRSF029900">
    <property type="entry name" value="Alpha-glucuronds"/>
    <property type="match status" value="1"/>
</dbReference>
<dbReference type="Pfam" id="PF07488">
    <property type="entry name" value="Glyco_hydro_67M"/>
    <property type="match status" value="1"/>
</dbReference>
<accession>A0A2T2X545</accession>
<feature type="active site" description="Proton acceptor" evidence="2">
    <location>
        <position position="377"/>
    </location>
</feature>
<dbReference type="InterPro" id="IPR029018">
    <property type="entry name" value="Hex-like_dom2"/>
</dbReference>
<proteinExistence type="predicted"/>
<evidence type="ECO:0000313" key="6">
    <source>
        <dbReference type="Proteomes" id="UP000242699"/>
    </source>
</evidence>
<evidence type="ECO:0000256" key="2">
    <source>
        <dbReference type="PIRSR" id="PIRSR029900-1"/>
    </source>
</evidence>
<dbReference type="GO" id="GO:0005576">
    <property type="term" value="C:extracellular region"/>
    <property type="evidence" value="ECO:0007669"/>
    <property type="project" value="InterPro"/>
</dbReference>
<sequence>MYSAWLTYRRRKSTPFYPRFLVVENGVGETAATELREGLFNLLGARPVLVPEDPGSGDGVVVDGDPSASVQAGGYRIQYERNDGRWLARITGHDALGCLYGSFAFLSQLQQRQDLSVPFIVEDWPRMSLRMLDHWDNLDGTIERGYAGSSIFFRDGMIDPDPSRLTDYARLVASIGINAVCINNVNVHEPETRFLAPPYLERLRSVANRFRAYGLHLYLSVNFASPMILGGLLTADPLDPTVAMWWQTTAERVYSYIPNFGGFVVKADSEFRPGPFTYGRSHVDGASVIANALAPFHGTVVWRCFVYNAQQDWRDKKIDRARAAYEFFQPLDGRFPSNVFLQVKNGPMDFQVREPVSPLMGALPKTSLLMEVQITQEYTGQQRDLFYLVPFWKEVLDFTILGHGEATTVGHRLMQVGPDEMRSGMVGVANVGDDPDWTGHPLAQANLYGFGRLAWNPQLSEPEITREWVARTFGWDILVNKTLETMLTASGQIYEAYTAPLGVGWMVNPGHHYGPNVDGYEYSQWGTYHYADSQGMGVDRTRTTGTGYVAQYQQPWRDIFESPATCPESLLLFFHHVPYTHRLQSGKTVIQHIYDSHFEGAANVDWLISQWDLLKGHIDIAVWNRVFQRLQQQRVNAREWCDVVTTYFWRKSGIPDRRGRLFY</sequence>
<dbReference type="PANTHER" id="PTHR39207">
    <property type="entry name" value="ALPHA-GLUCURONIDASE A"/>
    <property type="match status" value="1"/>
</dbReference>
<dbReference type="InterPro" id="IPR011395">
    <property type="entry name" value="Glyco_hydro_67_aGlcAse"/>
</dbReference>
<keyword evidence="1" id="KW-0378">Hydrolase</keyword>
<dbReference type="PANTHER" id="PTHR39207:SF1">
    <property type="entry name" value="ALPHA-GLUCURONIDASE A"/>
    <property type="match status" value="1"/>
</dbReference>
<dbReference type="Gene3D" id="3.30.379.10">
    <property type="entry name" value="Chitobiase/beta-hexosaminidase domain 2-like"/>
    <property type="match status" value="1"/>
</dbReference>
<reference evidence="5 6" key="1">
    <citation type="journal article" date="2014" name="BMC Genomics">
        <title>Comparison of environmental and isolate Sulfobacillus genomes reveals diverse carbon, sulfur, nitrogen, and hydrogen metabolisms.</title>
        <authorList>
            <person name="Justice N.B."/>
            <person name="Norman A."/>
            <person name="Brown C.T."/>
            <person name="Singh A."/>
            <person name="Thomas B.C."/>
            <person name="Banfield J.F."/>
        </authorList>
    </citation>
    <scope>NUCLEOTIDE SEQUENCE [LARGE SCALE GENOMIC DNA]</scope>
    <source>
        <strain evidence="5">AMDSBA1</strain>
    </source>
</reference>
<dbReference type="InterPro" id="IPR011099">
    <property type="entry name" value="Glyco_hydro_67_C"/>
</dbReference>
<evidence type="ECO:0000259" key="3">
    <source>
        <dbReference type="Pfam" id="PF07477"/>
    </source>
</evidence>
<dbReference type="Pfam" id="PF07477">
    <property type="entry name" value="Glyco_hydro_67C"/>
    <property type="match status" value="1"/>
</dbReference>